<sequence length="136" mass="15166">MGRAKICSGMSTPNSDSAFKERFYLLFRNFEGNLDTNCLGVRWGVNSCRGDRSLEDVSAQRLYNCDPCFVKNNTEGAFRLVNKPELKANRVIEFEHLNSASYSTCSPVEFESGIYLFMAAGILLVSVMAVKLQSLS</sequence>
<evidence type="ECO:0000313" key="1">
    <source>
        <dbReference type="EMBL" id="KAH7655790.1"/>
    </source>
</evidence>
<proteinExistence type="predicted"/>
<comment type="caution">
    <text evidence="1">The sequence shown here is derived from an EMBL/GenBank/DDBJ whole genome shotgun (WGS) entry which is preliminary data.</text>
</comment>
<keyword evidence="2" id="KW-1185">Reference proteome</keyword>
<evidence type="ECO:0000313" key="2">
    <source>
        <dbReference type="Proteomes" id="UP000827976"/>
    </source>
</evidence>
<gene>
    <name evidence="1" type="ORF">IHE45_18G035300</name>
</gene>
<dbReference type="Proteomes" id="UP000827976">
    <property type="component" value="Chromosome 18"/>
</dbReference>
<protein>
    <submittedName>
        <fullName evidence="1">Uncharacterized protein</fullName>
    </submittedName>
</protein>
<reference evidence="2" key="1">
    <citation type="journal article" date="2022" name="Nat. Commun.">
        <title>Chromosome evolution and the genetic basis of agronomically important traits in greater yam.</title>
        <authorList>
            <person name="Bredeson J.V."/>
            <person name="Lyons J.B."/>
            <person name="Oniyinde I.O."/>
            <person name="Okereke N.R."/>
            <person name="Kolade O."/>
            <person name="Nnabue I."/>
            <person name="Nwadili C.O."/>
            <person name="Hribova E."/>
            <person name="Parker M."/>
            <person name="Nwogha J."/>
            <person name="Shu S."/>
            <person name="Carlson J."/>
            <person name="Kariba R."/>
            <person name="Muthemba S."/>
            <person name="Knop K."/>
            <person name="Barton G.J."/>
            <person name="Sherwood A.V."/>
            <person name="Lopez-Montes A."/>
            <person name="Asiedu R."/>
            <person name="Jamnadass R."/>
            <person name="Muchugi A."/>
            <person name="Goodstein D."/>
            <person name="Egesi C.N."/>
            <person name="Featherston J."/>
            <person name="Asfaw A."/>
            <person name="Simpson G.G."/>
            <person name="Dolezel J."/>
            <person name="Hendre P.S."/>
            <person name="Van Deynze A."/>
            <person name="Kumar P.L."/>
            <person name="Obidiegwu J.E."/>
            <person name="Bhattacharjee R."/>
            <person name="Rokhsar D.S."/>
        </authorList>
    </citation>
    <scope>NUCLEOTIDE SEQUENCE [LARGE SCALE GENOMIC DNA]</scope>
    <source>
        <strain evidence="2">cv. TDa95/00328</strain>
    </source>
</reference>
<accession>A0ACB7U636</accession>
<name>A0ACB7U636_DIOAL</name>
<dbReference type="EMBL" id="CM037028">
    <property type="protein sequence ID" value="KAH7655790.1"/>
    <property type="molecule type" value="Genomic_DNA"/>
</dbReference>
<organism evidence="1 2">
    <name type="scientific">Dioscorea alata</name>
    <name type="common">Purple yam</name>
    <dbReference type="NCBI Taxonomy" id="55571"/>
    <lineage>
        <taxon>Eukaryota</taxon>
        <taxon>Viridiplantae</taxon>
        <taxon>Streptophyta</taxon>
        <taxon>Embryophyta</taxon>
        <taxon>Tracheophyta</taxon>
        <taxon>Spermatophyta</taxon>
        <taxon>Magnoliopsida</taxon>
        <taxon>Liliopsida</taxon>
        <taxon>Dioscoreales</taxon>
        <taxon>Dioscoreaceae</taxon>
        <taxon>Dioscorea</taxon>
    </lineage>
</organism>